<feature type="transmembrane region" description="Helical" evidence="1">
    <location>
        <begin position="61"/>
        <end position="81"/>
    </location>
</feature>
<name>A0ABQ1FCI1_9SPHN</name>
<dbReference type="CDD" id="cd01948">
    <property type="entry name" value="EAL"/>
    <property type="match status" value="1"/>
</dbReference>
<feature type="domain" description="EAL" evidence="2">
    <location>
        <begin position="398"/>
        <end position="648"/>
    </location>
</feature>
<feature type="transmembrane region" description="Helical" evidence="1">
    <location>
        <begin position="96"/>
        <end position="114"/>
    </location>
</feature>
<evidence type="ECO:0000259" key="2">
    <source>
        <dbReference type="PROSITE" id="PS50883"/>
    </source>
</evidence>
<dbReference type="PANTHER" id="PTHR44757">
    <property type="entry name" value="DIGUANYLATE CYCLASE DGCP"/>
    <property type="match status" value="1"/>
</dbReference>
<dbReference type="InterPro" id="IPR001633">
    <property type="entry name" value="EAL_dom"/>
</dbReference>
<dbReference type="CDD" id="cd01949">
    <property type="entry name" value="GGDEF"/>
    <property type="match status" value="1"/>
</dbReference>
<dbReference type="InterPro" id="IPR052155">
    <property type="entry name" value="Biofilm_reg_signaling"/>
</dbReference>
<dbReference type="SMART" id="SM00267">
    <property type="entry name" value="GGDEF"/>
    <property type="match status" value="1"/>
</dbReference>
<dbReference type="NCBIfam" id="TIGR00254">
    <property type="entry name" value="GGDEF"/>
    <property type="match status" value="1"/>
</dbReference>
<dbReference type="SMART" id="SM00052">
    <property type="entry name" value="EAL"/>
    <property type="match status" value="1"/>
</dbReference>
<dbReference type="Proteomes" id="UP000603317">
    <property type="component" value="Unassembled WGS sequence"/>
</dbReference>
<evidence type="ECO:0000313" key="5">
    <source>
        <dbReference type="Proteomes" id="UP000603317"/>
    </source>
</evidence>
<dbReference type="EMBL" id="BMID01000001">
    <property type="protein sequence ID" value="GGA05351.1"/>
    <property type="molecule type" value="Genomic_DNA"/>
</dbReference>
<dbReference type="PANTHER" id="PTHR44757:SF2">
    <property type="entry name" value="BIOFILM ARCHITECTURE MAINTENANCE PROTEIN MBAA"/>
    <property type="match status" value="1"/>
</dbReference>
<dbReference type="Pfam" id="PF00563">
    <property type="entry name" value="EAL"/>
    <property type="match status" value="1"/>
</dbReference>
<dbReference type="Gene3D" id="3.20.20.450">
    <property type="entry name" value="EAL domain"/>
    <property type="match status" value="1"/>
</dbReference>
<keyword evidence="1" id="KW-1133">Transmembrane helix</keyword>
<dbReference type="PROSITE" id="PS50883">
    <property type="entry name" value="EAL"/>
    <property type="match status" value="1"/>
</dbReference>
<keyword evidence="1" id="KW-0472">Membrane</keyword>
<dbReference type="Gene3D" id="3.30.70.270">
    <property type="match status" value="1"/>
</dbReference>
<dbReference type="PROSITE" id="PS50887">
    <property type="entry name" value="GGDEF"/>
    <property type="match status" value="1"/>
</dbReference>
<feature type="transmembrane region" description="Helical" evidence="1">
    <location>
        <begin position="173"/>
        <end position="191"/>
    </location>
</feature>
<evidence type="ECO:0000259" key="3">
    <source>
        <dbReference type="PROSITE" id="PS50887"/>
    </source>
</evidence>
<proteinExistence type="predicted"/>
<dbReference type="InterPro" id="IPR029787">
    <property type="entry name" value="Nucleotide_cyclase"/>
</dbReference>
<evidence type="ECO:0000256" key="1">
    <source>
        <dbReference type="SAM" id="Phobius"/>
    </source>
</evidence>
<dbReference type="InterPro" id="IPR043128">
    <property type="entry name" value="Rev_trsase/Diguanyl_cyclase"/>
</dbReference>
<protein>
    <submittedName>
        <fullName evidence="4">GGDEF-domain containing protein</fullName>
    </submittedName>
</protein>
<accession>A0ABQ1FCI1</accession>
<dbReference type="SUPFAM" id="SSF55073">
    <property type="entry name" value="Nucleotide cyclase"/>
    <property type="match status" value="1"/>
</dbReference>
<sequence>MADQMHWVLQFLFPAKSLREQREQIVGTFENLRRQIPLLYAVALVNLVGMHVATNGDELRWLSPITLLSGILLGRMIYWIVFQKPIEDFAKIRRELIKMVVFTVILSFGFSIWAQSLITGYPDETMTILLYSVLAALGAAYGLASFPRAAVIPLLILGIPVAVRLFAMGNASMRGVAVSLVLVLLLVTWLLHEHGLALSRLVHGQIAIVRERNRAVVAELDAIKRADEDALSGLANRGRLVKEIEKSIVRGPISGGGSVLAICDLDGFKSANDTFGHAAGDAILREYAGRLTQSFGDQALVARLGGDEFAVFWPNGLPKEGLAAAAEKICSLASEPVEWENKELIVGASCGVTEAGPFSWSESEFFRQADSALYKAKASKRGTWHLYDLPQFEADQRRTKIETLILSGAAIDEMEIHFQPIFEIETEAPVFAEALARWNSLDLGLVTPDEFIRVAEDLGEIDRLNESLFEKAVSIATHWPEDLSLSFNLSAVQLGRSAASERIIRIVEKHGMAPQRIQFEVTETAILADLGFAERELKKLSDHGFIIALDDFGSGYASVAYLRELSFDTIKLDGSLLENVLESERSRQILLGLVNLCHAAGAKCVAEHVETNEQLQIAQAMGCDFVQGYCLGKPSTSEAMLETLGLGGEPSPFKLRRLSNAS</sequence>
<dbReference type="InterPro" id="IPR000160">
    <property type="entry name" value="GGDEF_dom"/>
</dbReference>
<reference evidence="5" key="1">
    <citation type="journal article" date="2019" name="Int. J. Syst. Evol. Microbiol.">
        <title>The Global Catalogue of Microorganisms (GCM) 10K type strain sequencing project: providing services to taxonomists for standard genome sequencing and annotation.</title>
        <authorList>
            <consortium name="The Broad Institute Genomics Platform"/>
            <consortium name="The Broad Institute Genome Sequencing Center for Infectious Disease"/>
            <person name="Wu L."/>
            <person name="Ma J."/>
        </authorList>
    </citation>
    <scope>NUCLEOTIDE SEQUENCE [LARGE SCALE GENOMIC DNA]</scope>
    <source>
        <strain evidence="5">CGMCC 1.15297</strain>
    </source>
</reference>
<comment type="caution">
    <text evidence="4">The sequence shown here is derived from an EMBL/GenBank/DDBJ whole genome shotgun (WGS) entry which is preliminary data.</text>
</comment>
<gene>
    <name evidence="4" type="ORF">GCM10010923_13910</name>
</gene>
<feature type="transmembrane region" description="Helical" evidence="1">
    <location>
        <begin position="38"/>
        <end position="55"/>
    </location>
</feature>
<evidence type="ECO:0000313" key="4">
    <source>
        <dbReference type="EMBL" id="GGA05351.1"/>
    </source>
</evidence>
<organism evidence="4 5">
    <name type="scientific">Blastomonas marina</name>
    <dbReference type="NCBI Taxonomy" id="1867408"/>
    <lineage>
        <taxon>Bacteria</taxon>
        <taxon>Pseudomonadati</taxon>
        <taxon>Pseudomonadota</taxon>
        <taxon>Alphaproteobacteria</taxon>
        <taxon>Sphingomonadales</taxon>
        <taxon>Sphingomonadaceae</taxon>
        <taxon>Blastomonas</taxon>
    </lineage>
</organism>
<dbReference type="Pfam" id="PF00990">
    <property type="entry name" value="GGDEF"/>
    <property type="match status" value="1"/>
</dbReference>
<feature type="domain" description="GGDEF" evidence="3">
    <location>
        <begin position="256"/>
        <end position="389"/>
    </location>
</feature>
<dbReference type="SUPFAM" id="SSF141868">
    <property type="entry name" value="EAL domain-like"/>
    <property type="match status" value="1"/>
</dbReference>
<feature type="transmembrane region" description="Helical" evidence="1">
    <location>
        <begin position="150"/>
        <end position="167"/>
    </location>
</feature>
<dbReference type="InterPro" id="IPR035919">
    <property type="entry name" value="EAL_sf"/>
</dbReference>
<keyword evidence="1" id="KW-0812">Transmembrane</keyword>
<keyword evidence="5" id="KW-1185">Reference proteome</keyword>